<evidence type="ECO:0000313" key="2">
    <source>
        <dbReference type="Proteomes" id="UP001208690"/>
    </source>
</evidence>
<dbReference type="EMBL" id="JALIEB010000015">
    <property type="protein sequence ID" value="MCV3273429.1"/>
    <property type="molecule type" value="Genomic_DNA"/>
</dbReference>
<dbReference type="EC" id="1.1.1.1" evidence="1"/>
<dbReference type="SUPFAM" id="SSF56796">
    <property type="entry name" value="Dehydroquinate synthase-like"/>
    <property type="match status" value="1"/>
</dbReference>
<dbReference type="Proteomes" id="UP001208690">
    <property type="component" value="Unassembled WGS sequence"/>
</dbReference>
<evidence type="ECO:0000313" key="1">
    <source>
        <dbReference type="EMBL" id="MCV3273429.1"/>
    </source>
</evidence>
<dbReference type="Gene3D" id="1.20.1090.10">
    <property type="entry name" value="Dehydroquinate synthase-like - alpha domain"/>
    <property type="match status" value="1"/>
</dbReference>
<dbReference type="Gene3D" id="3.40.50.1970">
    <property type="match status" value="1"/>
</dbReference>
<comment type="caution">
    <text evidence="1">The sequence shown here is derived from an EMBL/GenBank/DDBJ whole genome shotgun (WGS) entry which is preliminary data.</text>
</comment>
<sequence length="361" mass="39195">MTLIHLQSRIHFADGVLEEALRGEVEAAAHKTLCVLYDERDPLGDVALRIGASLPNRTATQFIGATPDDTKQSFWERLQTSVDPAECDALIAFGTARVIAFGRKCRVEIANARYAKASAEQRLKRRRSLLPDYVVIPGIDGLPDPCSDPGGASLFRGVPPSVVICDPTLTVGTDAETRASCYATTLTRCIQSLGVNAFNPVADAFATEGLRRLVLAGVRTEDTPRLEQYRDLMAAALSGAMSQQKGVAILQLVSGMLQAMVDRSVQPGVLNRILLPHFADRSLSASDDRNALVRYILKFPVDVEFDICLAEFLDPLPLQKRLRDLGLTRRAVRKTSLAVSSDARAATMSADEIEAALNAAY</sequence>
<reference evidence="1 2" key="1">
    <citation type="submission" date="2022-04" db="EMBL/GenBank/DDBJ databases">
        <title>Roseobacter sp. WL0113 is a bacterium isolated from neritic sediment.</title>
        <authorList>
            <person name="Wang L."/>
            <person name="He W."/>
            <person name="Zhang D.-F."/>
        </authorList>
    </citation>
    <scope>NUCLEOTIDE SEQUENCE [LARGE SCALE GENOMIC DNA]</scope>
    <source>
        <strain evidence="1 2">WL0113</strain>
    </source>
</reference>
<organism evidence="1 2">
    <name type="scientific">Roseobacter sinensis</name>
    <dbReference type="NCBI Taxonomy" id="2931391"/>
    <lineage>
        <taxon>Bacteria</taxon>
        <taxon>Pseudomonadati</taxon>
        <taxon>Pseudomonadota</taxon>
        <taxon>Alphaproteobacteria</taxon>
        <taxon>Rhodobacterales</taxon>
        <taxon>Roseobacteraceae</taxon>
        <taxon>Roseobacter</taxon>
    </lineage>
</organism>
<proteinExistence type="predicted"/>
<dbReference type="GO" id="GO:0004022">
    <property type="term" value="F:alcohol dehydrogenase (NAD+) activity"/>
    <property type="evidence" value="ECO:0007669"/>
    <property type="project" value="UniProtKB-EC"/>
</dbReference>
<dbReference type="RefSeq" id="WP_263845653.1">
    <property type="nucleotide sequence ID" value="NZ_JALIEB010000015.1"/>
</dbReference>
<keyword evidence="1" id="KW-0560">Oxidoreductase</keyword>
<accession>A0ABT3BJ96</accession>
<name>A0ABT3BJ96_9RHOB</name>
<protein>
    <submittedName>
        <fullName evidence="1">Iron-containing alcohol dehydrogenase</fullName>
        <ecNumber evidence="1">1.1.1.1</ecNumber>
    </submittedName>
</protein>
<gene>
    <name evidence="1" type="ORF">MUB52_18510</name>
</gene>
<keyword evidence="2" id="KW-1185">Reference proteome</keyword>